<dbReference type="SUPFAM" id="SSF75005">
    <property type="entry name" value="Arabinanase/levansucrase/invertase"/>
    <property type="match status" value="1"/>
</dbReference>
<dbReference type="PANTHER" id="PTHR42812:SF5">
    <property type="entry name" value="ENDO-ARABINASE"/>
    <property type="match status" value="1"/>
</dbReference>
<accession>A0A2I2GD55</accession>
<proteinExistence type="inferred from homology"/>
<dbReference type="VEuPathDB" id="FungiDB:P170DRAFT_381859"/>
<feature type="active site" description="Proton donor" evidence="5">
    <location>
        <position position="221"/>
    </location>
</feature>
<evidence type="ECO:0000313" key="8">
    <source>
        <dbReference type="EMBL" id="PLB50813.1"/>
    </source>
</evidence>
<keyword evidence="4 7" id="KW-0326">Glycosidase</keyword>
<evidence type="ECO:0000256" key="7">
    <source>
        <dbReference type="RuleBase" id="RU361187"/>
    </source>
</evidence>
<feature type="site" description="Important for catalytic activity, responsible for pKa modulation of the active site Glu and correct orientation of both the proton donor and substrate" evidence="6">
    <location>
        <position position="157"/>
    </location>
</feature>
<dbReference type="CDD" id="cd08999">
    <property type="entry name" value="GH43_ABN-like"/>
    <property type="match status" value="1"/>
</dbReference>
<evidence type="ECO:0000256" key="2">
    <source>
        <dbReference type="ARBA" id="ARBA00022729"/>
    </source>
</evidence>
<dbReference type="Gene3D" id="2.115.10.20">
    <property type="entry name" value="Glycosyl hydrolase domain, family 43"/>
    <property type="match status" value="1"/>
</dbReference>
<dbReference type="GeneID" id="36553284"/>
<dbReference type="Proteomes" id="UP000234275">
    <property type="component" value="Unassembled WGS sequence"/>
</dbReference>
<evidence type="ECO:0000256" key="6">
    <source>
        <dbReference type="PIRSR" id="PIRSR606710-2"/>
    </source>
</evidence>
<evidence type="ECO:0000313" key="9">
    <source>
        <dbReference type="Proteomes" id="UP000234275"/>
    </source>
</evidence>
<keyword evidence="2" id="KW-0732">Signal</keyword>
<feature type="active site" description="Proton acceptor" evidence="5">
    <location>
        <position position="40"/>
    </location>
</feature>
<comment type="caution">
    <text evidence="8">The sequence shown here is derived from an EMBL/GenBank/DDBJ whole genome shotgun (WGS) entry which is preliminary data.</text>
</comment>
<dbReference type="OrthoDB" id="3879658at2759"/>
<gene>
    <name evidence="8" type="ORF">P170DRAFT_381859</name>
</gene>
<protein>
    <submittedName>
        <fullName evidence="8">Putative arabinan-endo 1,5-alpha-L-arabinase</fullName>
    </submittedName>
</protein>
<dbReference type="GO" id="GO:0005975">
    <property type="term" value="P:carbohydrate metabolic process"/>
    <property type="evidence" value="ECO:0007669"/>
    <property type="project" value="InterPro"/>
</dbReference>
<sequence>MVSCTIKIQKMPIRAALAFSLLSSYAWADSWQVIDSDFPDPNVIQTDDGYYAFGTTSGGINAQIAHSSDFNTWEKLDTDALPGPFPDWVKDDAHPGIWAPDVIQRDDGTFVMYYSAAAREDDSKHCLGAATSDSITGPYEPSSDSLACPLDQGGAIDAAGFKDSDGTFYVVYKIDGNSLNGDGTTHPTPIMLQKLQADAVTPDGDAVQILDRDDNDGPLVEAPSLVKSGDKYFLSFSSNMYNTKKYDVSYATADAVGGPYTKAQAPDAPLLVSGDPSDVGGLGGPGGADFREDGKAILFHAFNNGENLDEGRGVWAANINFDGGVIHVE</sequence>
<keyword evidence="3 7" id="KW-0378">Hydrolase</keyword>
<evidence type="ECO:0000256" key="3">
    <source>
        <dbReference type="ARBA" id="ARBA00022801"/>
    </source>
</evidence>
<dbReference type="GO" id="GO:0004553">
    <property type="term" value="F:hydrolase activity, hydrolyzing O-glycosyl compounds"/>
    <property type="evidence" value="ECO:0007669"/>
    <property type="project" value="InterPro"/>
</dbReference>
<dbReference type="InterPro" id="IPR006710">
    <property type="entry name" value="Glyco_hydro_43"/>
</dbReference>
<dbReference type="EMBL" id="MSFO01000003">
    <property type="protein sequence ID" value="PLB50813.1"/>
    <property type="molecule type" value="Genomic_DNA"/>
</dbReference>
<dbReference type="InterPro" id="IPR023296">
    <property type="entry name" value="Glyco_hydro_beta-prop_sf"/>
</dbReference>
<name>A0A2I2GD55_9EURO</name>
<dbReference type="PANTHER" id="PTHR42812">
    <property type="entry name" value="BETA-XYLOSIDASE"/>
    <property type="match status" value="1"/>
</dbReference>
<dbReference type="Pfam" id="PF04616">
    <property type="entry name" value="Glyco_hydro_43"/>
    <property type="match status" value="1"/>
</dbReference>
<keyword evidence="9" id="KW-1185">Reference proteome</keyword>
<evidence type="ECO:0000256" key="1">
    <source>
        <dbReference type="ARBA" id="ARBA00009865"/>
    </source>
</evidence>
<dbReference type="STRING" id="1392250.A0A2I2GD55"/>
<dbReference type="RefSeq" id="XP_024706115.1">
    <property type="nucleotide sequence ID" value="XM_024845585.1"/>
</dbReference>
<comment type="similarity">
    <text evidence="1 7">Belongs to the glycosyl hydrolase 43 family.</text>
</comment>
<evidence type="ECO:0000256" key="5">
    <source>
        <dbReference type="PIRSR" id="PIRSR606710-1"/>
    </source>
</evidence>
<evidence type="ECO:0000256" key="4">
    <source>
        <dbReference type="ARBA" id="ARBA00023295"/>
    </source>
</evidence>
<dbReference type="InterPro" id="IPR051795">
    <property type="entry name" value="Glycosyl_Hydrlase_43"/>
</dbReference>
<organism evidence="8 9">
    <name type="scientific">Aspergillus steynii IBT 23096</name>
    <dbReference type="NCBI Taxonomy" id="1392250"/>
    <lineage>
        <taxon>Eukaryota</taxon>
        <taxon>Fungi</taxon>
        <taxon>Dikarya</taxon>
        <taxon>Ascomycota</taxon>
        <taxon>Pezizomycotina</taxon>
        <taxon>Eurotiomycetes</taxon>
        <taxon>Eurotiomycetidae</taxon>
        <taxon>Eurotiales</taxon>
        <taxon>Aspergillaceae</taxon>
        <taxon>Aspergillus</taxon>
        <taxon>Aspergillus subgen. Circumdati</taxon>
    </lineage>
</organism>
<dbReference type="AlphaFoldDB" id="A0A2I2GD55"/>
<feature type="non-terminal residue" evidence="8">
    <location>
        <position position="329"/>
    </location>
</feature>
<reference evidence="8 9" key="1">
    <citation type="submission" date="2016-12" db="EMBL/GenBank/DDBJ databases">
        <title>The genomes of Aspergillus section Nigri reveals drivers in fungal speciation.</title>
        <authorList>
            <consortium name="DOE Joint Genome Institute"/>
            <person name="Vesth T.C."/>
            <person name="Nybo J."/>
            <person name="Theobald S."/>
            <person name="Brandl J."/>
            <person name="Frisvad J.C."/>
            <person name="Nielsen K.F."/>
            <person name="Lyhne E.K."/>
            <person name="Kogle M.E."/>
            <person name="Kuo A."/>
            <person name="Riley R."/>
            <person name="Clum A."/>
            <person name="Nolan M."/>
            <person name="Lipzen A."/>
            <person name="Salamov A."/>
            <person name="Henrissat B."/>
            <person name="Wiebenga A."/>
            <person name="De Vries R.P."/>
            <person name="Grigoriev I.V."/>
            <person name="Mortensen U.H."/>
            <person name="Andersen M.R."/>
            <person name="Baker S.E."/>
        </authorList>
    </citation>
    <scope>NUCLEOTIDE SEQUENCE [LARGE SCALE GENOMIC DNA]</scope>
    <source>
        <strain evidence="8 9">IBT 23096</strain>
    </source>
</reference>